<gene>
    <name evidence="2" type="ORF">NWF35_15595</name>
</gene>
<comment type="caution">
    <text evidence="2">The sequence shown here is derived from an EMBL/GenBank/DDBJ whole genome shotgun (WGS) entry which is preliminary data.</text>
</comment>
<accession>A0ABT8IRD9</accession>
<sequence length="70" mass="7715">MYNEVPIGSYPGEPTVPNAPPYSAREADAEQPTAFHPFDPVGEPLWESMESPESPWIRTPETENVDGENG</sequence>
<dbReference type="Proteomes" id="UP001174196">
    <property type="component" value="Unassembled WGS sequence"/>
</dbReference>
<feature type="region of interest" description="Disordered" evidence="1">
    <location>
        <begin position="1"/>
        <end position="70"/>
    </location>
</feature>
<dbReference type="RefSeq" id="WP_301240349.1">
    <property type="nucleotide sequence ID" value="NZ_JANRHH010000054.1"/>
</dbReference>
<evidence type="ECO:0000313" key="2">
    <source>
        <dbReference type="EMBL" id="MDN4595288.1"/>
    </source>
</evidence>
<evidence type="ECO:0000256" key="1">
    <source>
        <dbReference type="SAM" id="MobiDB-lite"/>
    </source>
</evidence>
<dbReference type="EMBL" id="JANRHH010000054">
    <property type="protein sequence ID" value="MDN4595288.1"/>
    <property type="molecule type" value="Genomic_DNA"/>
</dbReference>
<keyword evidence="3" id="KW-1185">Reference proteome</keyword>
<reference evidence="2" key="1">
    <citation type="submission" date="2022-08" db="EMBL/GenBank/DDBJ databases">
        <title>Polycladomyces zharkentsis sp. nov., a novel thermophilic CMC and starch-degrading bacterium isolated from a geothermal spring in Kazakhstan.</title>
        <authorList>
            <person name="Mashzhan A."/>
            <person name="Kistaubaeva A."/>
            <person name="Javier-Lopez R."/>
            <person name="Birkeland N.-K."/>
        </authorList>
    </citation>
    <scope>NUCLEOTIDE SEQUENCE</scope>
    <source>
        <strain evidence="2">KSR 13</strain>
    </source>
</reference>
<name>A0ABT8IRD9_9BACL</name>
<proteinExistence type="predicted"/>
<organism evidence="2 3">
    <name type="scientific">Polycladomyces subterraneus</name>
    <dbReference type="NCBI Taxonomy" id="1016997"/>
    <lineage>
        <taxon>Bacteria</taxon>
        <taxon>Bacillati</taxon>
        <taxon>Bacillota</taxon>
        <taxon>Bacilli</taxon>
        <taxon>Bacillales</taxon>
        <taxon>Thermoactinomycetaceae</taxon>
        <taxon>Polycladomyces</taxon>
    </lineage>
</organism>
<protein>
    <submittedName>
        <fullName evidence="2">Uncharacterized protein</fullName>
    </submittedName>
</protein>
<evidence type="ECO:0000313" key="3">
    <source>
        <dbReference type="Proteomes" id="UP001174196"/>
    </source>
</evidence>